<keyword evidence="2" id="KW-0808">Transferase</keyword>
<dbReference type="PANTHER" id="PTHR48043:SF145">
    <property type="entry name" value="FI06409P-RELATED"/>
    <property type="match status" value="1"/>
</dbReference>
<gene>
    <name evidence="5" type="ORF">BN9_035280</name>
</gene>
<dbReference type="Gene3D" id="3.40.50.2000">
    <property type="entry name" value="Glycogen Phosphorylase B"/>
    <property type="match status" value="2"/>
</dbReference>
<sequence length="562" mass="63426">MNMELDFSLFLIIVLSIASCTGDTYHQVSTQETCIPTSLHAILRGCRTDICVLANPVYACNAERLVFISIGISCHVRPLLRLAKEMKNRGYNVAFATHDTQRESIQRANITFLSAGSSPMTEIELSSKLKYLTQNPTNLGNILTIFGEFYVAIAKAMYDVLMPQLQRHVPELIVMDIATIGAQLLAEKLQIPHIVNSPSILFDVGSVPYYIPAWGTGFMLRMSLWHRSMNILFPRLLSVVLTPPFIEINKMRWQLQLQPFRSQHDIFRGARILVNTAFGLEYPQPISPLVDLVGVILPIRHEDEYLFSQEATEIQEWIEEKPGHTILINLGSLTFIDSRQAEALIKASTTTDKNSRTKAVWVLPHHQHVLLPSHIPMHIRVISPKSISILQLLKSSTVRLMISHCGMTSAQEALIYGIPLICIPFLLDQPDVAARVVDSGAGLLVDKSQISCEIIRQKINLLLHDNSFSKEAKKVGSLLQRSGGIYRAIEVIESTLESGYQHLEPIDVSTPWHRFIMLDVWTVYAAVFCLLILLFRCIWKAWCIIARELQLFIRTTGIRTLN</sequence>
<evidence type="ECO:0000256" key="2">
    <source>
        <dbReference type="ARBA" id="ARBA00022679"/>
    </source>
</evidence>
<organism evidence="5 6">
    <name type="scientific">Albugo candida</name>
    <dbReference type="NCBI Taxonomy" id="65357"/>
    <lineage>
        <taxon>Eukaryota</taxon>
        <taxon>Sar</taxon>
        <taxon>Stramenopiles</taxon>
        <taxon>Oomycota</taxon>
        <taxon>Peronosporomycetes</taxon>
        <taxon>Albuginales</taxon>
        <taxon>Albuginaceae</taxon>
        <taxon>Albugo</taxon>
    </lineage>
</organism>
<dbReference type="GO" id="GO:0008194">
    <property type="term" value="F:UDP-glycosyltransferase activity"/>
    <property type="evidence" value="ECO:0007669"/>
    <property type="project" value="InterPro"/>
</dbReference>
<accession>A0A024G7T7</accession>
<dbReference type="SUPFAM" id="SSF53756">
    <property type="entry name" value="UDP-Glycosyltransferase/glycogen phosphorylase"/>
    <property type="match status" value="1"/>
</dbReference>
<keyword evidence="3" id="KW-0472">Membrane</keyword>
<dbReference type="InterPro" id="IPR002213">
    <property type="entry name" value="UDP_glucos_trans"/>
</dbReference>
<dbReference type="AlphaFoldDB" id="A0A024G7T7"/>
<feature type="chain" id="PRO_5001532272" description="UDP-glycosyltransferases domain-containing protein" evidence="4">
    <location>
        <begin position="23"/>
        <end position="562"/>
    </location>
</feature>
<keyword evidence="3" id="KW-0812">Transmembrane</keyword>
<comment type="caution">
    <text evidence="5">The sequence shown here is derived from an EMBL/GenBank/DDBJ whole genome shotgun (WGS) entry which is preliminary data.</text>
</comment>
<evidence type="ECO:0000313" key="6">
    <source>
        <dbReference type="Proteomes" id="UP000053237"/>
    </source>
</evidence>
<name>A0A024G7T7_9STRA</name>
<dbReference type="Proteomes" id="UP000053237">
    <property type="component" value="Unassembled WGS sequence"/>
</dbReference>
<feature type="transmembrane region" description="Helical" evidence="3">
    <location>
        <begin position="521"/>
        <end position="539"/>
    </location>
</feature>
<dbReference type="InParanoid" id="A0A024G7T7"/>
<dbReference type="Pfam" id="PF00201">
    <property type="entry name" value="UDPGT"/>
    <property type="match status" value="1"/>
</dbReference>
<dbReference type="EMBL" id="CAIX01000038">
    <property type="protein sequence ID" value="CCI42744.1"/>
    <property type="molecule type" value="Genomic_DNA"/>
</dbReference>
<evidence type="ECO:0000256" key="1">
    <source>
        <dbReference type="ARBA" id="ARBA00022676"/>
    </source>
</evidence>
<dbReference type="STRING" id="65357.A0A024G7T7"/>
<keyword evidence="6" id="KW-1185">Reference proteome</keyword>
<feature type="signal peptide" evidence="4">
    <location>
        <begin position="1"/>
        <end position="22"/>
    </location>
</feature>
<dbReference type="OrthoDB" id="5835829at2759"/>
<evidence type="ECO:0000256" key="3">
    <source>
        <dbReference type="SAM" id="Phobius"/>
    </source>
</evidence>
<keyword evidence="1" id="KW-0328">Glycosyltransferase</keyword>
<evidence type="ECO:0008006" key="7">
    <source>
        <dbReference type="Google" id="ProtNLM"/>
    </source>
</evidence>
<evidence type="ECO:0000313" key="5">
    <source>
        <dbReference type="EMBL" id="CCI42744.1"/>
    </source>
</evidence>
<dbReference type="CDD" id="cd03784">
    <property type="entry name" value="GT1_Gtf-like"/>
    <property type="match status" value="1"/>
</dbReference>
<keyword evidence="3" id="KW-1133">Transmembrane helix</keyword>
<dbReference type="InterPro" id="IPR050271">
    <property type="entry name" value="UDP-glycosyltransferase"/>
</dbReference>
<evidence type="ECO:0000256" key="4">
    <source>
        <dbReference type="SAM" id="SignalP"/>
    </source>
</evidence>
<keyword evidence="4" id="KW-0732">Signal</keyword>
<reference evidence="5 6" key="1">
    <citation type="submission" date="2012-05" db="EMBL/GenBank/DDBJ databases">
        <title>Recombination and specialization in a pathogen metapopulation.</title>
        <authorList>
            <person name="Gardiner A."/>
            <person name="Kemen E."/>
            <person name="Schultz-Larsen T."/>
            <person name="MacLean D."/>
            <person name="Van Oosterhout C."/>
            <person name="Jones J.D.G."/>
        </authorList>
    </citation>
    <scope>NUCLEOTIDE SEQUENCE [LARGE SCALE GENOMIC DNA]</scope>
    <source>
        <strain evidence="5 6">Ac Nc2</strain>
    </source>
</reference>
<dbReference type="PANTHER" id="PTHR48043">
    <property type="entry name" value="EG:EG0003.4 PROTEIN-RELATED"/>
    <property type="match status" value="1"/>
</dbReference>
<proteinExistence type="predicted"/>
<protein>
    <recommendedName>
        <fullName evidence="7">UDP-glycosyltransferases domain-containing protein</fullName>
    </recommendedName>
</protein>